<protein>
    <submittedName>
        <fullName evidence="1">Transcriptional regulator</fullName>
    </submittedName>
</protein>
<proteinExistence type="predicted"/>
<organism evidence="1 2">
    <name type="scientific">Sphaerospermopsis torques-reginae ITEP-024</name>
    <dbReference type="NCBI Taxonomy" id="984208"/>
    <lineage>
        <taxon>Bacteria</taxon>
        <taxon>Bacillati</taxon>
        <taxon>Cyanobacteriota</taxon>
        <taxon>Cyanophyceae</taxon>
        <taxon>Nostocales</taxon>
        <taxon>Aphanizomenonaceae</taxon>
        <taxon>Sphaerospermopsis</taxon>
        <taxon>Sphaerospermopsis torques-reginae</taxon>
    </lineage>
</organism>
<reference evidence="1 2" key="1">
    <citation type="journal article" date="2022" name="J. Am. Chem. Soc.">
        <title>Biosynthesis of Guanitoxin Enables Global Environmental Detection in Freshwater Cyanobacteria.</title>
        <authorList>
            <person name="Lima S.T."/>
            <person name="Fallon T.R."/>
            <person name="Cordoza J.L."/>
            <person name="Chekan J.R."/>
            <person name="Delbaje E."/>
            <person name="Hopiavuori A.R."/>
            <person name="Alvarenga D.O."/>
            <person name="Wood S.M."/>
            <person name="Luhavaya H."/>
            <person name="Baumgartner J.T."/>
            <person name="Dorr F.A."/>
            <person name="Etchegaray A."/>
            <person name="Pinto E."/>
            <person name="McKinnie S.M.K."/>
            <person name="Fiore M.F."/>
            <person name="Moore B.S."/>
        </authorList>
    </citation>
    <scope>NUCLEOTIDE SEQUENCE [LARGE SCALE GENOMIC DNA]</scope>
    <source>
        <strain evidence="1 2">ITEP-024</strain>
    </source>
</reference>
<accession>A0ABX8WWN8</accession>
<dbReference type="EMBL" id="CP080598">
    <property type="protein sequence ID" value="QYX30837.1"/>
    <property type="molecule type" value="Genomic_DNA"/>
</dbReference>
<dbReference type="RefSeq" id="WP_194055452.1">
    <property type="nucleotide sequence ID" value="NZ_CP080598.1"/>
</dbReference>
<evidence type="ECO:0000313" key="2">
    <source>
        <dbReference type="Proteomes" id="UP000826540"/>
    </source>
</evidence>
<evidence type="ECO:0000313" key="1">
    <source>
        <dbReference type="EMBL" id="QYX30837.1"/>
    </source>
</evidence>
<sequence>MKNVKIPTSRNYQEFLIESLKNSEEAASYLEIVLEAGSDEPLLLQNAISNIVEAYAKMNHISDSTKQQYEKLQNILKQSNCAEIYAFLELLNTIGFQISITPKSNSSYQS</sequence>
<keyword evidence="2" id="KW-1185">Reference proteome</keyword>
<gene>
    <name evidence="1" type="ORF">K2F26_18505</name>
</gene>
<name>A0ABX8WWN8_9CYAN</name>
<dbReference type="Proteomes" id="UP000826540">
    <property type="component" value="Chromosome"/>
</dbReference>